<reference evidence="1" key="1">
    <citation type="submission" date="2022-04" db="EMBL/GenBank/DDBJ databases">
        <title>Hymenobacter sp. isolated from the air.</title>
        <authorList>
            <person name="Won M."/>
            <person name="Lee C.-M."/>
            <person name="Woen H.-Y."/>
            <person name="Kwon S.-W."/>
        </authorList>
    </citation>
    <scope>NUCLEOTIDE SEQUENCE</scope>
    <source>
        <strain evidence="1">5420S-77</strain>
    </source>
</reference>
<dbReference type="EMBL" id="CP095061">
    <property type="protein sequence ID" value="UOQ67477.1"/>
    <property type="molecule type" value="Genomic_DNA"/>
</dbReference>
<name>A0ABY4G9P1_9BACT</name>
<keyword evidence="2" id="KW-1185">Reference proteome</keyword>
<dbReference type="SUPFAM" id="SSF82919">
    <property type="entry name" value="Zn-finger domain of Sec23/24"/>
    <property type="match status" value="1"/>
</dbReference>
<dbReference type="InterPro" id="IPR036174">
    <property type="entry name" value="Znf_Sec23_Sec24_sf"/>
</dbReference>
<evidence type="ECO:0000313" key="1">
    <source>
        <dbReference type="EMBL" id="UOQ67477.1"/>
    </source>
</evidence>
<proteinExistence type="predicted"/>
<accession>A0ABY4G9P1</accession>
<dbReference type="RefSeq" id="WP_245123072.1">
    <property type="nucleotide sequence ID" value="NZ_CP095061.1"/>
</dbReference>
<organism evidence="1 2">
    <name type="scientific">Hymenobacter volaticus</name>
    <dbReference type="NCBI Taxonomy" id="2932254"/>
    <lineage>
        <taxon>Bacteria</taxon>
        <taxon>Pseudomonadati</taxon>
        <taxon>Bacteroidota</taxon>
        <taxon>Cytophagia</taxon>
        <taxon>Cytophagales</taxon>
        <taxon>Hymenobacteraceae</taxon>
        <taxon>Hymenobacter</taxon>
    </lineage>
</organism>
<gene>
    <name evidence="1" type="ORF">MUN86_06245</name>
</gene>
<protein>
    <submittedName>
        <fullName evidence="1">DUF4178 domain-containing protein</fullName>
    </submittedName>
</protein>
<dbReference type="Proteomes" id="UP000830401">
    <property type="component" value="Chromosome"/>
</dbReference>
<evidence type="ECO:0000313" key="2">
    <source>
        <dbReference type="Proteomes" id="UP000830401"/>
    </source>
</evidence>
<sequence>MSEHLPATVAPAQLECPKCKVIINYFDTKNSSFFVCPACRTFFEAQGLLPARIINGFKKSLNARLPLLVGMTGTLFGDEYRVVGAMVKKEARNSAQWVEYVLLQQATGATAQLAVYEGHWMFIQPTDKQYAVTTPPAPDNTVTLTPC</sequence>